<protein>
    <recommendedName>
        <fullName evidence="7">Major facilitator superfamily (MFS) profile domain-containing protein</fullName>
    </recommendedName>
</protein>
<dbReference type="Proteomes" id="UP001305779">
    <property type="component" value="Unassembled WGS sequence"/>
</dbReference>
<feature type="domain" description="Major facilitator superfamily (MFS) profile" evidence="7">
    <location>
        <begin position="28"/>
        <end position="509"/>
    </location>
</feature>
<evidence type="ECO:0000256" key="5">
    <source>
        <dbReference type="SAM" id="MobiDB-lite"/>
    </source>
</evidence>
<feature type="transmembrane region" description="Helical" evidence="6">
    <location>
        <begin position="118"/>
        <end position="139"/>
    </location>
</feature>
<evidence type="ECO:0000313" key="8">
    <source>
        <dbReference type="EMBL" id="KAK4504907.1"/>
    </source>
</evidence>
<feature type="transmembrane region" description="Helical" evidence="6">
    <location>
        <begin position="379"/>
        <end position="401"/>
    </location>
</feature>
<dbReference type="InterPro" id="IPR036259">
    <property type="entry name" value="MFS_trans_sf"/>
</dbReference>
<dbReference type="PROSITE" id="PS50850">
    <property type="entry name" value="MFS"/>
    <property type="match status" value="1"/>
</dbReference>
<keyword evidence="2 6" id="KW-0812">Transmembrane</keyword>
<feature type="transmembrane region" description="Helical" evidence="6">
    <location>
        <begin position="181"/>
        <end position="201"/>
    </location>
</feature>
<dbReference type="PRINTS" id="PR01036">
    <property type="entry name" value="TCRTETB"/>
</dbReference>
<dbReference type="SUPFAM" id="SSF103473">
    <property type="entry name" value="MFS general substrate transporter"/>
    <property type="match status" value="1"/>
</dbReference>
<evidence type="ECO:0000256" key="3">
    <source>
        <dbReference type="ARBA" id="ARBA00022989"/>
    </source>
</evidence>
<organism evidence="8 9">
    <name type="scientific">Zasmidium cellare</name>
    <name type="common">Wine cellar mold</name>
    <name type="synonym">Racodium cellare</name>
    <dbReference type="NCBI Taxonomy" id="395010"/>
    <lineage>
        <taxon>Eukaryota</taxon>
        <taxon>Fungi</taxon>
        <taxon>Dikarya</taxon>
        <taxon>Ascomycota</taxon>
        <taxon>Pezizomycotina</taxon>
        <taxon>Dothideomycetes</taxon>
        <taxon>Dothideomycetidae</taxon>
        <taxon>Mycosphaerellales</taxon>
        <taxon>Mycosphaerellaceae</taxon>
        <taxon>Zasmidium</taxon>
    </lineage>
</organism>
<feature type="transmembrane region" description="Helical" evidence="6">
    <location>
        <begin position="422"/>
        <end position="443"/>
    </location>
</feature>
<feature type="region of interest" description="Disordered" evidence="5">
    <location>
        <begin position="515"/>
        <end position="574"/>
    </location>
</feature>
<feature type="transmembrane region" description="Helical" evidence="6">
    <location>
        <begin position="248"/>
        <end position="268"/>
    </location>
</feature>
<evidence type="ECO:0000256" key="4">
    <source>
        <dbReference type="ARBA" id="ARBA00023136"/>
    </source>
</evidence>
<feature type="transmembrane region" description="Helical" evidence="6">
    <location>
        <begin position="288"/>
        <end position="309"/>
    </location>
</feature>
<evidence type="ECO:0000256" key="1">
    <source>
        <dbReference type="ARBA" id="ARBA00004141"/>
    </source>
</evidence>
<dbReference type="InterPro" id="IPR020846">
    <property type="entry name" value="MFS_dom"/>
</dbReference>
<dbReference type="EMBL" id="JAXOVC010000002">
    <property type="protein sequence ID" value="KAK4504907.1"/>
    <property type="molecule type" value="Genomic_DNA"/>
</dbReference>
<sequence length="574" mass="61784">MPNAKQANAEAALHDQTQLLPRGQLILVFVIMATALMVCFIDQNGIGVLLPDIARDLNAASSISWAGTSALIANTVFQVLYGRLSDLFGRKNIMLSALVLLSLTDLACGLSVNSTMLYIFRGLAGVANAGITSLSMMIVSDIVTLQERGKYQGILGFMVGMGNAAGPLIAAGFAVHTTWRGLFYLLAPLCMVAFVASWRWLPTNMPKLNWRETLAKIDVLGLFLGTAAIILLLIPVSSGGHAGTPWDSPMVIAMLVVGGVCFIAFLLVEWKWAKLPMMPLSMFKSPSVAAMMAQSLLLGMSYQTYLYFLPLYFQNVRGKSALISACLQLPMVGSQSIASISGGLYMSKFNRYGEVIWAGFGFWTLGAGLFIMAGRDLNIGLVALFEIFIGIGTGLTFQPTLVALQAHCPKAQRAVATSNRNFFRSSGGAIGLAVSSAILANVLKASLPQRLRYVSERTFAVPNLSEFSVADRNAIVDAYSDASRAVFIFCVPLAGIALLLSAVIKDKGLVRKEEQQAAKEEAQEQDDAEKGNVPEVTEKGGHDKEAMVDEEVAHDKSEKASIASDREEDKIKES</sequence>
<evidence type="ECO:0000256" key="6">
    <source>
        <dbReference type="SAM" id="Phobius"/>
    </source>
</evidence>
<feature type="transmembrane region" description="Helical" evidence="6">
    <location>
        <begin position="25"/>
        <end position="43"/>
    </location>
</feature>
<accession>A0ABR0ETS9</accession>
<feature type="transmembrane region" description="Helical" evidence="6">
    <location>
        <begin position="63"/>
        <end position="81"/>
    </location>
</feature>
<keyword evidence="4 6" id="KW-0472">Membrane</keyword>
<dbReference type="PANTHER" id="PTHR23501">
    <property type="entry name" value="MAJOR FACILITATOR SUPERFAMILY"/>
    <property type="match status" value="1"/>
</dbReference>
<evidence type="ECO:0000259" key="7">
    <source>
        <dbReference type="PROSITE" id="PS50850"/>
    </source>
</evidence>
<feature type="transmembrane region" description="Helical" evidence="6">
    <location>
        <begin position="151"/>
        <end position="175"/>
    </location>
</feature>
<evidence type="ECO:0000256" key="2">
    <source>
        <dbReference type="ARBA" id="ARBA00022692"/>
    </source>
</evidence>
<comment type="subcellular location">
    <subcellularLocation>
        <location evidence="1">Membrane</location>
        <topology evidence="1">Multi-pass membrane protein</topology>
    </subcellularLocation>
</comment>
<comment type="caution">
    <text evidence="8">The sequence shown here is derived from an EMBL/GenBank/DDBJ whole genome shotgun (WGS) entry which is preliminary data.</text>
</comment>
<feature type="transmembrane region" description="Helical" evidence="6">
    <location>
        <begin position="355"/>
        <end position="373"/>
    </location>
</feature>
<feature type="transmembrane region" description="Helical" evidence="6">
    <location>
        <begin position="485"/>
        <end position="504"/>
    </location>
</feature>
<dbReference type="Gene3D" id="1.20.1250.20">
    <property type="entry name" value="MFS general substrate transporter like domains"/>
    <property type="match status" value="1"/>
</dbReference>
<keyword evidence="3 6" id="KW-1133">Transmembrane helix</keyword>
<evidence type="ECO:0000313" key="9">
    <source>
        <dbReference type="Proteomes" id="UP001305779"/>
    </source>
</evidence>
<dbReference type="InterPro" id="IPR011701">
    <property type="entry name" value="MFS"/>
</dbReference>
<name>A0ABR0ETS9_ZASCE</name>
<dbReference type="Pfam" id="PF07690">
    <property type="entry name" value="MFS_1"/>
    <property type="match status" value="1"/>
</dbReference>
<dbReference type="PANTHER" id="PTHR23501:SF78">
    <property type="entry name" value="MAJOR FACILITATOR SUPERFAMILY (MFS) PROFILE DOMAIN-CONTAINING PROTEIN-RELATED"/>
    <property type="match status" value="1"/>
</dbReference>
<reference evidence="8 9" key="1">
    <citation type="journal article" date="2023" name="G3 (Bethesda)">
        <title>A chromosome-level genome assembly of Zasmidium syzygii isolated from banana leaves.</title>
        <authorList>
            <person name="van Westerhoven A.C."/>
            <person name="Mehrabi R."/>
            <person name="Talebi R."/>
            <person name="Steentjes M.B.F."/>
            <person name="Corcolon B."/>
            <person name="Chong P.A."/>
            <person name="Kema G.H.J."/>
            <person name="Seidl M.F."/>
        </authorList>
    </citation>
    <scope>NUCLEOTIDE SEQUENCE [LARGE SCALE GENOMIC DNA]</scope>
    <source>
        <strain evidence="8 9">P124</strain>
    </source>
</reference>
<gene>
    <name evidence="8" type="ORF">PRZ48_002870</name>
</gene>
<dbReference type="Gene3D" id="1.20.1720.10">
    <property type="entry name" value="Multidrug resistance protein D"/>
    <property type="match status" value="1"/>
</dbReference>
<keyword evidence="9" id="KW-1185">Reference proteome</keyword>
<feature type="transmembrane region" description="Helical" evidence="6">
    <location>
        <begin position="213"/>
        <end position="236"/>
    </location>
</feature>
<proteinExistence type="predicted"/>